<keyword evidence="3" id="KW-1185">Reference proteome</keyword>
<keyword evidence="1" id="KW-0472">Membrane</keyword>
<proteinExistence type="predicted"/>
<keyword evidence="1" id="KW-0812">Transmembrane</keyword>
<organism evidence="2 3">
    <name type="scientific">Kineosphaera limosa NBRC 100340</name>
    <dbReference type="NCBI Taxonomy" id="1184609"/>
    <lineage>
        <taxon>Bacteria</taxon>
        <taxon>Bacillati</taxon>
        <taxon>Actinomycetota</taxon>
        <taxon>Actinomycetes</taxon>
        <taxon>Micrococcales</taxon>
        <taxon>Dermatophilaceae</taxon>
        <taxon>Kineosphaera</taxon>
    </lineage>
</organism>
<accession>K6WYE3</accession>
<feature type="transmembrane region" description="Helical" evidence="1">
    <location>
        <begin position="44"/>
        <end position="62"/>
    </location>
</feature>
<dbReference type="AlphaFoldDB" id="K6WYE3"/>
<sequence>MRDRQRRPRRSVFEAGRDFWAGAIVMMVLAAVFGVDQFNRGNLLLASLAAAAFTFFGWRLFVTATKRR</sequence>
<evidence type="ECO:0000313" key="2">
    <source>
        <dbReference type="EMBL" id="GAB97127.1"/>
    </source>
</evidence>
<dbReference type="STRING" id="1184609.KILIM_057_00180"/>
<name>K6WYE3_9MICO</name>
<feature type="transmembrane region" description="Helical" evidence="1">
    <location>
        <begin position="20"/>
        <end position="38"/>
    </location>
</feature>
<evidence type="ECO:0000256" key="1">
    <source>
        <dbReference type="SAM" id="Phobius"/>
    </source>
</evidence>
<protein>
    <submittedName>
        <fullName evidence="2">Uncharacterized protein</fullName>
    </submittedName>
</protein>
<keyword evidence="1" id="KW-1133">Transmembrane helix</keyword>
<gene>
    <name evidence="2" type="ORF">KILIM_057_00180</name>
</gene>
<reference evidence="2 3" key="1">
    <citation type="submission" date="2012-08" db="EMBL/GenBank/DDBJ databases">
        <title>Whole genome shotgun sequence of Kineosphaera limosa NBRC 100340.</title>
        <authorList>
            <person name="Yoshida I."/>
            <person name="Isaki S."/>
            <person name="Hosoyama A."/>
            <person name="Tsuchikane K."/>
            <person name="Katsumata H."/>
            <person name="Ando Y."/>
            <person name="Ohji S."/>
            <person name="Hamada M."/>
            <person name="Tamura T."/>
            <person name="Yamazoe A."/>
            <person name="Yamazaki S."/>
            <person name="Fujita N."/>
        </authorList>
    </citation>
    <scope>NUCLEOTIDE SEQUENCE [LARGE SCALE GENOMIC DNA]</scope>
    <source>
        <strain evidence="2 3">NBRC 100340</strain>
    </source>
</reference>
<comment type="caution">
    <text evidence="2">The sequence shown here is derived from an EMBL/GenBank/DDBJ whole genome shotgun (WGS) entry which is preliminary data.</text>
</comment>
<dbReference type="RefSeq" id="WP_006593659.1">
    <property type="nucleotide sequence ID" value="NZ_BAHD01000057.1"/>
</dbReference>
<dbReference type="EMBL" id="BAHD01000057">
    <property type="protein sequence ID" value="GAB97127.1"/>
    <property type="molecule type" value="Genomic_DNA"/>
</dbReference>
<dbReference type="Proteomes" id="UP000008366">
    <property type="component" value="Unassembled WGS sequence"/>
</dbReference>
<evidence type="ECO:0000313" key="3">
    <source>
        <dbReference type="Proteomes" id="UP000008366"/>
    </source>
</evidence>